<evidence type="ECO:0000313" key="1">
    <source>
        <dbReference type="EMBL" id="GLK08224.1"/>
    </source>
</evidence>
<reference evidence="1" key="2">
    <citation type="submission" date="2023-01" db="EMBL/GenBank/DDBJ databases">
        <authorList>
            <person name="Sun Q."/>
            <person name="Evtushenko L."/>
        </authorList>
    </citation>
    <scope>NUCLEOTIDE SEQUENCE</scope>
    <source>
        <strain evidence="1">VKM Ac-2007</strain>
    </source>
</reference>
<dbReference type="EMBL" id="BSEV01000002">
    <property type="protein sequence ID" value="GLK08224.1"/>
    <property type="molecule type" value="Genomic_DNA"/>
</dbReference>
<dbReference type="Proteomes" id="UP001143474">
    <property type="component" value="Unassembled WGS sequence"/>
</dbReference>
<accession>A0A9W6HZG7</accession>
<protein>
    <submittedName>
        <fullName evidence="1">Uncharacterized protein</fullName>
    </submittedName>
</protein>
<proteinExistence type="predicted"/>
<name>A0A9W6HZG7_9ACTN</name>
<gene>
    <name evidence="1" type="ORF">GCM10017600_16290</name>
</gene>
<organism evidence="1 2">
    <name type="scientific">Streptosporangium carneum</name>
    <dbReference type="NCBI Taxonomy" id="47481"/>
    <lineage>
        <taxon>Bacteria</taxon>
        <taxon>Bacillati</taxon>
        <taxon>Actinomycetota</taxon>
        <taxon>Actinomycetes</taxon>
        <taxon>Streptosporangiales</taxon>
        <taxon>Streptosporangiaceae</taxon>
        <taxon>Streptosporangium</taxon>
    </lineage>
</organism>
<evidence type="ECO:0000313" key="2">
    <source>
        <dbReference type="Proteomes" id="UP001143474"/>
    </source>
</evidence>
<reference evidence="1" key="1">
    <citation type="journal article" date="2014" name="Int. J. Syst. Evol. Microbiol.">
        <title>Complete genome sequence of Corynebacterium casei LMG S-19264T (=DSM 44701T), isolated from a smear-ripened cheese.</title>
        <authorList>
            <consortium name="US DOE Joint Genome Institute (JGI-PGF)"/>
            <person name="Walter F."/>
            <person name="Albersmeier A."/>
            <person name="Kalinowski J."/>
            <person name="Ruckert C."/>
        </authorList>
    </citation>
    <scope>NUCLEOTIDE SEQUENCE</scope>
    <source>
        <strain evidence="1">VKM Ac-2007</strain>
    </source>
</reference>
<comment type="caution">
    <text evidence="1">The sequence shown here is derived from an EMBL/GenBank/DDBJ whole genome shotgun (WGS) entry which is preliminary data.</text>
</comment>
<keyword evidence="2" id="KW-1185">Reference proteome</keyword>
<dbReference type="AlphaFoldDB" id="A0A9W6HZG7"/>
<sequence>MIACDIRVFERPHECATYLKIRAAVFLLPGESKIKERKELILRDLSAMCSESGRLRSGVWRLTSHELDLYEASAAARKRAQRPRSIGCDLSGGLIDMFVEGAQVLDG</sequence>